<keyword evidence="3" id="KW-0238">DNA-binding</keyword>
<dbReference type="PANTHER" id="PTHR30346:SF28">
    <property type="entry name" value="HTH-TYPE TRANSCRIPTIONAL REGULATOR CYNR"/>
    <property type="match status" value="1"/>
</dbReference>
<organism evidence="5 6">
    <name type="scientific">Roseomonas alba</name>
    <dbReference type="NCBI Taxonomy" id="2846776"/>
    <lineage>
        <taxon>Bacteria</taxon>
        <taxon>Pseudomonadati</taxon>
        <taxon>Pseudomonadota</taxon>
        <taxon>Alphaproteobacteria</taxon>
        <taxon>Acetobacterales</taxon>
        <taxon>Roseomonadaceae</taxon>
        <taxon>Roseomonas</taxon>
    </lineage>
</organism>
<gene>
    <name evidence="5" type="ORF">KPL78_25720</name>
</gene>
<comment type="caution">
    <text evidence="5">The sequence shown here is derived from an EMBL/GenBank/DDBJ whole genome shotgun (WGS) entry which is preliminary data.</text>
</comment>
<dbReference type="EMBL" id="JAHYBZ010000011">
    <property type="protein sequence ID" value="MBW6401282.1"/>
    <property type="molecule type" value="Genomic_DNA"/>
</dbReference>
<evidence type="ECO:0000313" key="6">
    <source>
        <dbReference type="Proteomes" id="UP001196565"/>
    </source>
</evidence>
<sequence>MWLFDRDVRLTDAGRIFQKHACVILRHMDRARIEARQSDLGRPASVTIGQPSSISSKVGARLIVAARETLPDVTIQLDEAFSGHILAWL</sequence>
<evidence type="ECO:0000256" key="4">
    <source>
        <dbReference type="ARBA" id="ARBA00023163"/>
    </source>
</evidence>
<evidence type="ECO:0000313" key="5">
    <source>
        <dbReference type="EMBL" id="MBW6401282.1"/>
    </source>
</evidence>
<evidence type="ECO:0000256" key="2">
    <source>
        <dbReference type="ARBA" id="ARBA00023015"/>
    </source>
</evidence>
<evidence type="ECO:0000256" key="1">
    <source>
        <dbReference type="ARBA" id="ARBA00009437"/>
    </source>
</evidence>
<dbReference type="RefSeq" id="WP_219765864.1">
    <property type="nucleotide sequence ID" value="NZ_JAHYBZ010000011.1"/>
</dbReference>
<accession>A0ABS7AHT9</accession>
<protein>
    <recommendedName>
        <fullName evidence="7">LysR family transcriptional regulator</fullName>
    </recommendedName>
</protein>
<keyword evidence="4" id="KW-0804">Transcription</keyword>
<dbReference type="PANTHER" id="PTHR30346">
    <property type="entry name" value="TRANSCRIPTIONAL DUAL REGULATOR HCAR-RELATED"/>
    <property type="match status" value="1"/>
</dbReference>
<name>A0ABS7AHT9_9PROT</name>
<reference evidence="5 6" key="1">
    <citation type="submission" date="2021-07" db="EMBL/GenBank/DDBJ databases">
        <authorList>
            <person name="So Y."/>
        </authorList>
    </citation>
    <scope>NUCLEOTIDE SEQUENCE [LARGE SCALE GENOMIC DNA]</scope>
    <source>
        <strain evidence="5 6">HJA6</strain>
    </source>
</reference>
<proteinExistence type="inferred from homology"/>
<evidence type="ECO:0008006" key="7">
    <source>
        <dbReference type="Google" id="ProtNLM"/>
    </source>
</evidence>
<keyword evidence="2" id="KW-0805">Transcription regulation</keyword>
<dbReference type="Proteomes" id="UP001196565">
    <property type="component" value="Unassembled WGS sequence"/>
</dbReference>
<evidence type="ECO:0000256" key="3">
    <source>
        <dbReference type="ARBA" id="ARBA00023125"/>
    </source>
</evidence>
<comment type="similarity">
    <text evidence="1">Belongs to the LysR transcriptional regulatory family.</text>
</comment>
<keyword evidence="6" id="KW-1185">Reference proteome</keyword>